<protein>
    <submittedName>
        <fullName evidence="1">Uncharacterized protein</fullName>
    </submittedName>
</protein>
<reference evidence="1" key="1">
    <citation type="submission" date="2021-02" db="EMBL/GenBank/DDBJ databases">
        <authorList>
            <person name="Palmer J.M."/>
        </authorList>
    </citation>
    <scope>NUCLEOTIDE SEQUENCE</scope>
    <source>
        <strain evidence="1">SCRP23</strain>
    </source>
</reference>
<dbReference type="AlphaFoldDB" id="A0A8T1W4Q3"/>
<gene>
    <name evidence="1" type="ORF">PHYBOEH_008376</name>
</gene>
<comment type="caution">
    <text evidence="1">The sequence shown here is derived from an EMBL/GenBank/DDBJ whole genome shotgun (WGS) entry which is preliminary data.</text>
</comment>
<dbReference type="PANTHER" id="PTHR43162">
    <property type="match status" value="1"/>
</dbReference>
<proteinExistence type="predicted"/>
<keyword evidence="2" id="KW-1185">Reference proteome</keyword>
<dbReference type="PANTHER" id="PTHR43162:SF1">
    <property type="entry name" value="PRESTALK A DIFFERENTIATION PROTEIN A"/>
    <property type="match status" value="1"/>
</dbReference>
<evidence type="ECO:0000313" key="2">
    <source>
        <dbReference type="Proteomes" id="UP000693981"/>
    </source>
</evidence>
<dbReference type="InterPro" id="IPR051604">
    <property type="entry name" value="Ergot_Alk_Oxidoreductase"/>
</dbReference>
<dbReference type="OrthoDB" id="419598at2759"/>
<dbReference type="EMBL" id="JAGDFL010000489">
    <property type="protein sequence ID" value="KAG7387054.1"/>
    <property type="molecule type" value="Genomic_DNA"/>
</dbReference>
<name>A0A8T1W4Q3_9STRA</name>
<dbReference type="Proteomes" id="UP000693981">
    <property type="component" value="Unassembled WGS sequence"/>
</dbReference>
<evidence type="ECO:0000313" key="1">
    <source>
        <dbReference type="EMBL" id="KAG7387054.1"/>
    </source>
</evidence>
<sequence length="229" mass="25757">MATSSASQHRDPEDHLELTSYNLKLIPEDVVAGWSSKGADAVDASYGDIEGIKKLLEGAEAVEFISPWLFGDGRRNQSKNVCRAAKEIGVKQKTVKECGLDFNIQRNWLYMDNIPTLFTPPWQFSGNKWLSSSHGVPDRIQVDMSDEELTKWWLDRSLPTDVATGDFPQLPMKLCIGDAICCGTELGNGSMQNTSDTVEKLTGRKPARYQDYLLKYKDIFPKPVQMYSR</sequence>
<organism evidence="1 2">
    <name type="scientific">Phytophthora boehmeriae</name>
    <dbReference type="NCBI Taxonomy" id="109152"/>
    <lineage>
        <taxon>Eukaryota</taxon>
        <taxon>Sar</taxon>
        <taxon>Stramenopiles</taxon>
        <taxon>Oomycota</taxon>
        <taxon>Peronosporomycetes</taxon>
        <taxon>Peronosporales</taxon>
        <taxon>Peronosporaceae</taxon>
        <taxon>Phytophthora</taxon>
    </lineage>
</organism>
<accession>A0A8T1W4Q3</accession>